<dbReference type="OrthoDB" id="9782855at2"/>
<reference evidence="7 8" key="1">
    <citation type="journal article" date="2018" name="Arch. Microbiol.">
        <title>New insights into the metabolic potential of the phototrophic purple bacterium Rhodopila globiformis DSM 161(T) from its draft genome sequence and evidence for a vanadium-dependent nitrogenase.</title>
        <authorList>
            <person name="Imhoff J.F."/>
            <person name="Rahn T."/>
            <person name="Kunzel S."/>
            <person name="Neulinger S.C."/>
        </authorList>
    </citation>
    <scope>NUCLEOTIDE SEQUENCE [LARGE SCALE GENOMIC DNA]</scope>
    <source>
        <strain evidence="7 8">DSM 161</strain>
    </source>
</reference>
<dbReference type="PIRSF" id="PIRSF003085">
    <property type="entry name" value="CMAS"/>
    <property type="match status" value="1"/>
</dbReference>
<protein>
    <submittedName>
        <fullName evidence="7">SAM-dependent methyltransferase</fullName>
    </submittedName>
</protein>
<dbReference type="RefSeq" id="WP_104521654.1">
    <property type="nucleotide sequence ID" value="NZ_NHRY01000250.1"/>
</dbReference>
<dbReference type="Pfam" id="PF02353">
    <property type="entry name" value="CMAS"/>
    <property type="match status" value="1"/>
</dbReference>
<name>A0A2S6N0B8_RHOGL</name>
<evidence type="ECO:0000256" key="5">
    <source>
        <dbReference type="ARBA" id="ARBA00023098"/>
    </source>
</evidence>
<accession>A0A2S6N0B8</accession>
<dbReference type="Proteomes" id="UP000239724">
    <property type="component" value="Unassembled WGS sequence"/>
</dbReference>
<keyword evidence="3 7" id="KW-0808">Transferase</keyword>
<evidence type="ECO:0000256" key="4">
    <source>
        <dbReference type="ARBA" id="ARBA00022691"/>
    </source>
</evidence>
<keyword evidence="5" id="KW-0443">Lipid metabolism</keyword>
<organism evidence="7 8">
    <name type="scientific">Rhodopila globiformis</name>
    <name type="common">Rhodopseudomonas globiformis</name>
    <dbReference type="NCBI Taxonomy" id="1071"/>
    <lineage>
        <taxon>Bacteria</taxon>
        <taxon>Pseudomonadati</taxon>
        <taxon>Pseudomonadota</taxon>
        <taxon>Alphaproteobacteria</taxon>
        <taxon>Acetobacterales</taxon>
        <taxon>Acetobacteraceae</taxon>
        <taxon>Rhodopila</taxon>
    </lineage>
</organism>
<sequence length="418" mass="47380">MRVVLDAILQGLITAGRLTVIWPDGSRKTYGTDNEPHATMRLRDWQTVRRLTATPALATGEAYMDGTLVPEDGSIYDVMDVVMASLGDNPNGHPLLRLQELLSAADRRLRQYNPIARSQRNVAHHYDLNGRLYSLFLDRDRQYSCAYFPRGDETLEEAQAAKKRHIAAKLLLDRPGLRVLDIGSGWGGMALTLARDYGAHVTGITLSQEQLTESRARAAAEGLQDRVRFELMDYRQVDETFDRIVSVGMFEHVGISHYHEYFNTVARCLDESGVALIHAIGRSDGPGGTNPWLQKYIFPGGYSPALSEVLLPIERSGLMTTDIEILRMHYAETLRHWRRRFAANRDAIATLYDERFCRMFEFYFCVSELTFRYRGHMVWQAQLVHRHGVVPITRDYVTAMEGAQPATHPVAASNPLQR</sequence>
<dbReference type="AlphaFoldDB" id="A0A2S6N0B8"/>
<evidence type="ECO:0000256" key="3">
    <source>
        <dbReference type="ARBA" id="ARBA00022679"/>
    </source>
</evidence>
<evidence type="ECO:0000256" key="1">
    <source>
        <dbReference type="ARBA" id="ARBA00010815"/>
    </source>
</evidence>
<feature type="domain" description="DUF7884" evidence="6">
    <location>
        <begin position="17"/>
        <end position="83"/>
    </location>
</feature>
<keyword evidence="8" id="KW-1185">Reference proteome</keyword>
<keyword evidence="4" id="KW-0949">S-adenosyl-L-methionine</keyword>
<dbReference type="Pfam" id="PF25371">
    <property type="entry name" value="DUF7884"/>
    <property type="match status" value="1"/>
</dbReference>
<dbReference type="Gene3D" id="3.40.50.150">
    <property type="entry name" value="Vaccinia Virus protein VP39"/>
    <property type="match status" value="1"/>
</dbReference>
<dbReference type="PANTHER" id="PTHR43667:SF1">
    <property type="entry name" value="CYCLOPROPANE-FATTY-ACYL-PHOSPHOLIPID SYNTHASE"/>
    <property type="match status" value="1"/>
</dbReference>
<evidence type="ECO:0000259" key="6">
    <source>
        <dbReference type="Pfam" id="PF25371"/>
    </source>
</evidence>
<dbReference type="InterPro" id="IPR057206">
    <property type="entry name" value="DUF7884"/>
</dbReference>
<dbReference type="GO" id="GO:0008168">
    <property type="term" value="F:methyltransferase activity"/>
    <property type="evidence" value="ECO:0007669"/>
    <property type="project" value="UniProtKB-KW"/>
</dbReference>
<evidence type="ECO:0000313" key="8">
    <source>
        <dbReference type="Proteomes" id="UP000239724"/>
    </source>
</evidence>
<comment type="caution">
    <text evidence="7">The sequence shown here is derived from an EMBL/GenBank/DDBJ whole genome shotgun (WGS) entry which is preliminary data.</text>
</comment>
<proteinExistence type="inferred from homology"/>
<dbReference type="EMBL" id="NHRY01000250">
    <property type="protein sequence ID" value="PPQ28039.1"/>
    <property type="molecule type" value="Genomic_DNA"/>
</dbReference>
<evidence type="ECO:0000313" key="7">
    <source>
        <dbReference type="EMBL" id="PPQ28039.1"/>
    </source>
</evidence>
<keyword evidence="2 7" id="KW-0489">Methyltransferase</keyword>
<comment type="similarity">
    <text evidence="1">Belongs to the CFA/CMAS family.</text>
</comment>
<dbReference type="GO" id="GO:0008610">
    <property type="term" value="P:lipid biosynthetic process"/>
    <property type="evidence" value="ECO:0007669"/>
    <property type="project" value="InterPro"/>
</dbReference>
<gene>
    <name evidence="7" type="ORF">CCS01_25570</name>
</gene>
<dbReference type="GO" id="GO:0032259">
    <property type="term" value="P:methylation"/>
    <property type="evidence" value="ECO:0007669"/>
    <property type="project" value="UniProtKB-KW"/>
</dbReference>
<dbReference type="PANTHER" id="PTHR43667">
    <property type="entry name" value="CYCLOPROPANE-FATTY-ACYL-PHOSPHOLIPID SYNTHASE"/>
    <property type="match status" value="1"/>
</dbReference>
<dbReference type="InterPro" id="IPR029063">
    <property type="entry name" value="SAM-dependent_MTases_sf"/>
</dbReference>
<dbReference type="InterPro" id="IPR003333">
    <property type="entry name" value="CMAS"/>
</dbReference>
<dbReference type="CDD" id="cd02440">
    <property type="entry name" value="AdoMet_MTases"/>
    <property type="match status" value="1"/>
</dbReference>
<dbReference type="SUPFAM" id="SSF53335">
    <property type="entry name" value="S-adenosyl-L-methionine-dependent methyltransferases"/>
    <property type="match status" value="1"/>
</dbReference>
<dbReference type="InterPro" id="IPR050723">
    <property type="entry name" value="CFA/CMAS"/>
</dbReference>
<evidence type="ECO:0000256" key="2">
    <source>
        <dbReference type="ARBA" id="ARBA00022603"/>
    </source>
</evidence>